<dbReference type="HAMAP" id="MF_01322">
    <property type="entry name" value="RNApol_bact_RpoC"/>
    <property type="match status" value="1"/>
</dbReference>
<dbReference type="AlphaFoldDB" id="A0A1G1WBZ1"/>
<feature type="binding site" evidence="7">
    <location>
        <position position="540"/>
    </location>
    <ligand>
        <name>Mg(2+)</name>
        <dbReference type="ChEBI" id="CHEBI:18420"/>
    </ligand>
</feature>
<dbReference type="Gene3D" id="1.10.132.30">
    <property type="match status" value="1"/>
</dbReference>
<comment type="cofactor">
    <cofactor evidence="7">
        <name>Mg(2+)</name>
        <dbReference type="ChEBI" id="CHEBI:18420"/>
    </cofactor>
    <text evidence="7">Binds 1 Mg(2+) ion per subunit.</text>
</comment>
<proteinExistence type="inferred from homology"/>
<feature type="binding site" evidence="7">
    <location>
        <position position="78"/>
    </location>
    <ligand>
        <name>Zn(2+)</name>
        <dbReference type="ChEBI" id="CHEBI:29105"/>
        <label>1</label>
    </ligand>
</feature>
<dbReference type="GO" id="GO:0006351">
    <property type="term" value="P:DNA-templated transcription"/>
    <property type="evidence" value="ECO:0007669"/>
    <property type="project" value="UniProtKB-UniRule"/>
</dbReference>
<dbReference type="InterPro" id="IPR012754">
    <property type="entry name" value="DNA-dir_RpoC_beta_prime_bact"/>
</dbReference>
<feature type="binding site" evidence="7">
    <location>
        <position position="941"/>
    </location>
    <ligand>
        <name>Zn(2+)</name>
        <dbReference type="ChEBI" id="CHEBI:29105"/>
        <label>2</label>
    </ligand>
</feature>
<sequence>MSEIRDFEALRIILASPEDMLGWSYGEVTKPETINYRTFKPEKDGLFDEKIFGPSKDWECYCGKYKRIRYRGVICDKCGVEVTQSKVRRERMGHIKLAAPVTHVWFFKGTPSKLSQLLDITPRYLEAIVYFANYLVIDVDEDKRKKAQADMTLSFQKQFTEIKKSYKHRLEEVDKTLKNEIKKVGVKNKEQKELIAEELELKAKAKRTAIKEEEENELTKLKELEKVASEKVRLIKKLSVIAEDEFHKLASYSAASFMKVGMGAEAILEVLKGIDLIKLSAKLREDVQNYSGQKQLKATKRLRVAEGFRQSDLKPEWMVLNALPVIPPDLRPMVQLSGGRFATSDLNDLYRRVINRNNRLKRLTDLGAPEIILRNEKRMLQEAVDALIDSAQRPSPTRAGTQVLRSLSDMLKGKQGRFRQNLLGKRVDYSGRSVIVVAPNVKLNECLVPKEMALELFKPYVLRELIFQGYAPNVKSAKHVFERRGTEVWDILESITKGHPILLNRAPTLHRLGFQAFFPVLTEGNAIGIHPSVCAGYGADFDGDQMAIHVPLAKTAQNEAINLMMSTNNLLRPADGEPIMTPNHDVFLGLFYLTGLKEDSKNKVYEENEALRAYYLGYLGLREKIQIYWENKIIETSVGRIFFNQALPEKMRFINKVIRGSDVKKIMIECQNLFGKDATVVLIDSLKDLGFRYATKSGISMAISDAEIVPEKDKLVAEADVKVDEIEKNYQRGLITEAEKARLSEEVWSNLTSKIEKLTLDRMSEDNSLRIMQESGARGSRDQIKQLAGMRGLLADPLGRIVELPSKGNFREGLEVYEYFTSTRGARKGLVDKALKTADAGYLTRRLVDVAHDVLVREEDCSTKEGVSILKNSDRTTPFAHTIVGRTSLLDIRDGNKKLLVKKGVIIIEDIAQQIEKSGVEEVWVRSPLTCETKYGVCQTCYGFDLGSNSKVGIGTPVGVIAAQSIGEPGTQLTMRTFHLGGIVGLDITQGLPRVDEIFEVRTPKTAAVMTEISGKVEVIEEGEERKVRVRALDKRTKVEKDYVIPAASELLVNTGDIIGSGTPLTGGHHDLKILLETKGLRAVQQYAIGDLQRVYESQGAPINDKHFETIIRKMSEKVRLQSSGDTSLLPGELVDKVRFAEENAKILAEGGEPATASVVILGITRAALFTESVLSAASFQETTSVLTDAATSGKIDYLRGLKENVIIGRLIPTGERARLDSRGRQRVDGGAIVAAEEMEIKKPTVKEITFRSA</sequence>
<feature type="binding site" evidence="7">
    <location>
        <position position="544"/>
    </location>
    <ligand>
        <name>Mg(2+)</name>
        <dbReference type="ChEBI" id="CHEBI:18420"/>
    </ligand>
</feature>
<dbReference type="STRING" id="1802596.A2Z11_04195"/>
<dbReference type="GO" id="GO:0003677">
    <property type="term" value="F:DNA binding"/>
    <property type="evidence" value="ECO:0007669"/>
    <property type="project" value="UniProtKB-UniRule"/>
</dbReference>
<dbReference type="SMART" id="SM00663">
    <property type="entry name" value="RPOLA_N"/>
    <property type="match status" value="1"/>
</dbReference>
<dbReference type="Gene3D" id="2.40.50.100">
    <property type="match status" value="1"/>
</dbReference>
<gene>
    <name evidence="7" type="primary">rpoC</name>
    <name evidence="11" type="ORF">A2Z11_04195</name>
</gene>
<dbReference type="PANTHER" id="PTHR19376:SF54">
    <property type="entry name" value="DNA-DIRECTED RNA POLYMERASE SUBUNIT BETA"/>
    <property type="match status" value="1"/>
</dbReference>
<dbReference type="PANTHER" id="PTHR19376">
    <property type="entry name" value="DNA-DIRECTED RNA POLYMERASE"/>
    <property type="match status" value="1"/>
</dbReference>
<evidence type="ECO:0000313" key="12">
    <source>
        <dbReference type="Proteomes" id="UP000176389"/>
    </source>
</evidence>
<dbReference type="InterPro" id="IPR007081">
    <property type="entry name" value="RNA_pol_Rpb1_5"/>
</dbReference>
<dbReference type="EMBL" id="MHCS01000051">
    <property type="protein sequence ID" value="OGY25212.1"/>
    <property type="molecule type" value="Genomic_DNA"/>
</dbReference>
<dbReference type="InterPro" id="IPR000722">
    <property type="entry name" value="RNA_pol_asu"/>
</dbReference>
<protein>
    <recommendedName>
        <fullName evidence="7">DNA-directed RNA polymerase subunit beta'</fullName>
        <shortName evidence="7">RNAP subunit beta'</shortName>
        <ecNumber evidence="7">2.7.7.6</ecNumber>
    </recommendedName>
    <alternativeName>
        <fullName evidence="7">RNA polymerase subunit beta'</fullName>
    </alternativeName>
    <alternativeName>
        <fullName evidence="7">Transcriptase subunit beta'</fullName>
    </alternativeName>
</protein>
<dbReference type="Pfam" id="PF05000">
    <property type="entry name" value="RNA_pol_Rpb1_4"/>
    <property type="match status" value="1"/>
</dbReference>
<dbReference type="Gene3D" id="1.10.40.90">
    <property type="match status" value="1"/>
</dbReference>
<feature type="coiled-coil region" evidence="9">
    <location>
        <begin position="163"/>
        <end position="231"/>
    </location>
</feature>
<dbReference type="GO" id="GO:0000287">
    <property type="term" value="F:magnesium ion binding"/>
    <property type="evidence" value="ECO:0007669"/>
    <property type="project" value="UniProtKB-UniRule"/>
</dbReference>
<evidence type="ECO:0000256" key="9">
    <source>
        <dbReference type="SAM" id="Coils"/>
    </source>
</evidence>
<comment type="cofactor">
    <cofactor evidence="7">
        <name>Zn(2+)</name>
        <dbReference type="ChEBI" id="CHEBI:29105"/>
    </cofactor>
    <text evidence="7">Binds 2 Zn(2+) ions per subunit.</text>
</comment>
<accession>A0A1G1WBZ1</accession>
<feature type="binding site" evidence="7">
    <location>
        <position position="938"/>
    </location>
    <ligand>
        <name>Zn(2+)</name>
        <dbReference type="ChEBI" id="CHEBI:29105"/>
        <label>2</label>
    </ligand>
</feature>
<evidence type="ECO:0000256" key="5">
    <source>
        <dbReference type="ARBA" id="ARBA00023163"/>
    </source>
</evidence>
<dbReference type="InterPro" id="IPR007083">
    <property type="entry name" value="RNA_pol_Rpb1_4"/>
</dbReference>
<dbReference type="Gene3D" id="1.10.274.100">
    <property type="entry name" value="RNA polymerase Rpb1, domain 3"/>
    <property type="match status" value="2"/>
</dbReference>
<dbReference type="InterPro" id="IPR007066">
    <property type="entry name" value="RNA_pol_Rpb1_3"/>
</dbReference>
<feature type="binding site" evidence="7">
    <location>
        <position position="75"/>
    </location>
    <ligand>
        <name>Zn(2+)</name>
        <dbReference type="ChEBI" id="CHEBI:29105"/>
        <label>1</label>
    </ligand>
</feature>
<keyword evidence="9" id="KW-0175">Coiled coil</keyword>
<dbReference type="Gene3D" id="2.40.40.20">
    <property type="match status" value="1"/>
</dbReference>
<dbReference type="Pfam" id="PF04983">
    <property type="entry name" value="RNA_pol_Rpb1_3"/>
    <property type="match status" value="1"/>
</dbReference>
<dbReference type="GO" id="GO:0000428">
    <property type="term" value="C:DNA-directed RNA polymerase complex"/>
    <property type="evidence" value="ECO:0007669"/>
    <property type="project" value="UniProtKB-KW"/>
</dbReference>
<keyword evidence="7" id="KW-0862">Zinc</keyword>
<dbReference type="GO" id="GO:0003899">
    <property type="term" value="F:DNA-directed RNA polymerase activity"/>
    <property type="evidence" value="ECO:0007669"/>
    <property type="project" value="UniProtKB-UniRule"/>
</dbReference>
<evidence type="ECO:0000313" key="11">
    <source>
        <dbReference type="EMBL" id="OGY25212.1"/>
    </source>
</evidence>
<keyword evidence="5 7" id="KW-0804">Transcription</keyword>
<dbReference type="InterPro" id="IPR045867">
    <property type="entry name" value="DNA-dir_RpoC_beta_prime"/>
</dbReference>
<keyword evidence="3 7" id="KW-0548">Nucleotidyltransferase</keyword>
<evidence type="ECO:0000256" key="1">
    <source>
        <dbReference type="ARBA" id="ARBA00022478"/>
    </source>
</evidence>
<comment type="subunit">
    <text evidence="7">The RNAP catalytic core consists of 2 alpha, 1 beta, 1 beta' and 1 omega subunit. When a sigma factor is associated with the core the holoenzyme is formed, which can initiate transcription.</text>
</comment>
<dbReference type="InterPro" id="IPR042102">
    <property type="entry name" value="RNA_pol_Rpb1_3_sf"/>
</dbReference>
<dbReference type="EC" id="2.7.7.6" evidence="7"/>
<keyword evidence="1 7" id="KW-0240">DNA-directed RNA polymerase</keyword>
<dbReference type="InterPro" id="IPR007080">
    <property type="entry name" value="RNA_pol_Rpb1_1"/>
</dbReference>
<keyword evidence="7" id="KW-0460">Magnesium</keyword>
<dbReference type="NCBIfam" id="TIGR02386">
    <property type="entry name" value="rpoC_TIGR"/>
    <property type="match status" value="1"/>
</dbReference>
<dbReference type="SUPFAM" id="SSF64484">
    <property type="entry name" value="beta and beta-prime subunits of DNA dependent RNA-polymerase"/>
    <property type="match status" value="1"/>
</dbReference>
<evidence type="ECO:0000256" key="4">
    <source>
        <dbReference type="ARBA" id="ARBA00022723"/>
    </source>
</evidence>
<dbReference type="Pfam" id="PF00623">
    <property type="entry name" value="RNA_pol_Rpb1_2"/>
    <property type="match status" value="2"/>
</dbReference>
<feature type="binding site" evidence="7">
    <location>
        <position position="542"/>
    </location>
    <ligand>
        <name>Mg(2+)</name>
        <dbReference type="ChEBI" id="CHEBI:18420"/>
    </ligand>
</feature>
<keyword evidence="2 7" id="KW-0808">Transferase</keyword>
<feature type="binding site" evidence="7">
    <location>
        <position position="60"/>
    </location>
    <ligand>
        <name>Zn(2+)</name>
        <dbReference type="ChEBI" id="CHEBI:29105"/>
        <label>1</label>
    </ligand>
</feature>
<comment type="caution">
    <text evidence="11">The sequence shown here is derived from an EMBL/GenBank/DDBJ whole genome shotgun (WGS) entry which is preliminary data.</text>
</comment>
<dbReference type="Gene3D" id="4.10.860.120">
    <property type="entry name" value="RNA polymerase II, clamp domain"/>
    <property type="match status" value="1"/>
</dbReference>
<feature type="binding site" evidence="7">
    <location>
        <position position="931"/>
    </location>
    <ligand>
        <name>Zn(2+)</name>
        <dbReference type="ChEBI" id="CHEBI:29105"/>
        <label>2</label>
    </ligand>
</feature>
<evidence type="ECO:0000256" key="3">
    <source>
        <dbReference type="ARBA" id="ARBA00022695"/>
    </source>
</evidence>
<feature type="domain" description="RNA polymerase N-terminal" evidence="10">
    <location>
        <begin position="316"/>
        <end position="594"/>
    </location>
</feature>
<comment type="similarity">
    <text evidence="7 8">Belongs to the RNA polymerase beta' chain family.</text>
</comment>
<dbReference type="InterPro" id="IPR006592">
    <property type="entry name" value="RNA_pol_N"/>
</dbReference>
<feature type="binding site" evidence="7">
    <location>
        <position position="861"/>
    </location>
    <ligand>
        <name>Zn(2+)</name>
        <dbReference type="ChEBI" id="CHEBI:29105"/>
        <label>2</label>
    </ligand>
</feature>
<dbReference type="Gene3D" id="1.10.1790.20">
    <property type="match status" value="1"/>
</dbReference>
<evidence type="ECO:0000259" key="10">
    <source>
        <dbReference type="SMART" id="SM00663"/>
    </source>
</evidence>
<evidence type="ECO:0000256" key="2">
    <source>
        <dbReference type="ARBA" id="ARBA00022679"/>
    </source>
</evidence>
<comment type="catalytic activity">
    <reaction evidence="6 7 8">
        <text>RNA(n) + a ribonucleoside 5'-triphosphate = RNA(n+1) + diphosphate</text>
        <dbReference type="Rhea" id="RHEA:21248"/>
        <dbReference type="Rhea" id="RHEA-COMP:14527"/>
        <dbReference type="Rhea" id="RHEA-COMP:17342"/>
        <dbReference type="ChEBI" id="CHEBI:33019"/>
        <dbReference type="ChEBI" id="CHEBI:61557"/>
        <dbReference type="ChEBI" id="CHEBI:140395"/>
        <dbReference type="EC" id="2.7.7.6"/>
    </reaction>
</comment>
<dbReference type="InterPro" id="IPR044893">
    <property type="entry name" value="RNA_pol_Rpb1_clamp_domain"/>
</dbReference>
<organism evidence="11 12">
    <name type="scientific">Candidatus Woykebacteria bacterium RBG_16_43_9</name>
    <dbReference type="NCBI Taxonomy" id="1802596"/>
    <lineage>
        <taxon>Bacteria</taxon>
        <taxon>Candidatus Woykeibacteriota</taxon>
    </lineage>
</organism>
<feature type="binding site" evidence="7">
    <location>
        <position position="62"/>
    </location>
    <ligand>
        <name>Zn(2+)</name>
        <dbReference type="ChEBI" id="CHEBI:29105"/>
        <label>1</label>
    </ligand>
</feature>
<dbReference type="GO" id="GO:0008270">
    <property type="term" value="F:zinc ion binding"/>
    <property type="evidence" value="ECO:0007669"/>
    <property type="project" value="UniProtKB-UniRule"/>
</dbReference>
<dbReference type="Pfam" id="PF04998">
    <property type="entry name" value="RNA_pol_Rpb1_5"/>
    <property type="match status" value="1"/>
</dbReference>
<dbReference type="Gene3D" id="1.10.150.390">
    <property type="match status" value="1"/>
</dbReference>
<comment type="function">
    <text evidence="7 8">DNA-dependent RNA polymerase catalyzes the transcription of DNA into RNA using the four ribonucleoside triphosphates as substrates.</text>
</comment>
<name>A0A1G1WBZ1_9BACT</name>
<dbReference type="CDD" id="cd02655">
    <property type="entry name" value="RNAP_beta'_C"/>
    <property type="match status" value="1"/>
</dbReference>
<evidence type="ECO:0000256" key="7">
    <source>
        <dbReference type="HAMAP-Rule" id="MF_01322"/>
    </source>
</evidence>
<dbReference type="CDD" id="cd01609">
    <property type="entry name" value="RNAP_beta'_N"/>
    <property type="match status" value="1"/>
</dbReference>
<dbReference type="InterPro" id="IPR038120">
    <property type="entry name" value="Rpb1_funnel_sf"/>
</dbReference>
<dbReference type="Proteomes" id="UP000176389">
    <property type="component" value="Unassembled WGS sequence"/>
</dbReference>
<keyword evidence="4 7" id="KW-0479">Metal-binding</keyword>
<evidence type="ECO:0000256" key="6">
    <source>
        <dbReference type="ARBA" id="ARBA00048552"/>
    </source>
</evidence>
<reference evidence="11 12" key="1">
    <citation type="journal article" date="2016" name="Nat. Commun.">
        <title>Thousands of microbial genomes shed light on interconnected biogeochemical processes in an aquifer system.</title>
        <authorList>
            <person name="Anantharaman K."/>
            <person name="Brown C.T."/>
            <person name="Hug L.A."/>
            <person name="Sharon I."/>
            <person name="Castelle C.J."/>
            <person name="Probst A.J."/>
            <person name="Thomas B.C."/>
            <person name="Singh A."/>
            <person name="Wilkins M.J."/>
            <person name="Karaoz U."/>
            <person name="Brodie E.L."/>
            <person name="Williams K.H."/>
            <person name="Hubbard S.S."/>
            <person name="Banfield J.F."/>
        </authorList>
    </citation>
    <scope>NUCLEOTIDE SEQUENCE [LARGE SCALE GENOMIC DNA]</scope>
</reference>
<evidence type="ECO:0000256" key="8">
    <source>
        <dbReference type="RuleBase" id="RU004279"/>
    </source>
</evidence>
<dbReference type="Pfam" id="PF04997">
    <property type="entry name" value="RNA_pol_Rpb1_1"/>
    <property type="match status" value="1"/>
</dbReference>